<protein>
    <submittedName>
        <fullName evidence="3">DivIVA domain-containing protein</fullName>
    </submittedName>
</protein>
<comment type="caution">
    <text evidence="3">The sequence shown here is derived from an EMBL/GenBank/DDBJ whole genome shotgun (WGS) entry which is preliminary data.</text>
</comment>
<dbReference type="AlphaFoldDB" id="A0A523QHM2"/>
<organism evidence="3 4">
    <name type="scientific">Aerophobetes bacterium</name>
    <dbReference type="NCBI Taxonomy" id="2030807"/>
    <lineage>
        <taxon>Bacteria</taxon>
        <taxon>Candidatus Aerophobota</taxon>
    </lineage>
</organism>
<accession>A0A523QHM2</accession>
<feature type="region of interest" description="Disordered" evidence="2">
    <location>
        <begin position="157"/>
        <end position="196"/>
    </location>
</feature>
<evidence type="ECO:0000256" key="1">
    <source>
        <dbReference type="SAM" id="Coils"/>
    </source>
</evidence>
<evidence type="ECO:0000256" key="2">
    <source>
        <dbReference type="SAM" id="MobiDB-lite"/>
    </source>
</evidence>
<proteinExistence type="predicted"/>
<evidence type="ECO:0000313" key="3">
    <source>
        <dbReference type="EMBL" id="TES85023.1"/>
    </source>
</evidence>
<name>A0A523QHM2_UNCAE</name>
<gene>
    <name evidence="3" type="ORF">E3J95_05425</name>
</gene>
<keyword evidence="1" id="KW-0175">Coiled coil</keyword>
<dbReference type="Proteomes" id="UP000320781">
    <property type="component" value="Unassembled WGS sequence"/>
</dbReference>
<feature type="coiled-coil region" evidence="1">
    <location>
        <begin position="29"/>
        <end position="131"/>
    </location>
</feature>
<feature type="compositionally biased region" description="Basic and acidic residues" evidence="2">
    <location>
        <begin position="157"/>
        <end position="173"/>
    </location>
</feature>
<dbReference type="InterPro" id="IPR007793">
    <property type="entry name" value="DivIVA_fam"/>
</dbReference>
<evidence type="ECO:0000313" key="4">
    <source>
        <dbReference type="Proteomes" id="UP000320781"/>
    </source>
</evidence>
<sequence length="196" mass="22904">MKIDPSEIEMPKFRLSLKGYNQREVDEFITKLREHYQEIAHQNNVLTEEINELTEEIKGYTSKKERLEDALISAQKSAQLISENSQEQAKLIVKEAEIKAKRILEEGEKKLQELRNEIANLNEQKRLFLTKLKSLITSHSELLNFYEEELPEKEVKAKKETLKDDELPFKETVDEPNAESISLENDHDETITFEDG</sequence>
<dbReference type="Pfam" id="PF05103">
    <property type="entry name" value="DivIVA"/>
    <property type="match status" value="1"/>
</dbReference>
<dbReference type="EMBL" id="SOKU01000266">
    <property type="protein sequence ID" value="TES85023.1"/>
    <property type="molecule type" value="Genomic_DNA"/>
</dbReference>
<dbReference type="PANTHER" id="PTHR35794">
    <property type="entry name" value="CELL DIVISION PROTEIN DIVIVA"/>
    <property type="match status" value="1"/>
</dbReference>
<dbReference type="Gene3D" id="6.10.250.660">
    <property type="match status" value="1"/>
</dbReference>
<dbReference type="PANTHER" id="PTHR35794:SF2">
    <property type="entry name" value="CELL DIVISION PROTEIN DIVIVA"/>
    <property type="match status" value="1"/>
</dbReference>
<reference evidence="3 4" key="1">
    <citation type="submission" date="2019-03" db="EMBL/GenBank/DDBJ databases">
        <title>Metabolic potential of uncultured bacteria and archaea associated with petroleum seepage in deep-sea sediments.</title>
        <authorList>
            <person name="Dong X."/>
            <person name="Hubert C."/>
        </authorList>
    </citation>
    <scope>NUCLEOTIDE SEQUENCE [LARGE SCALE GENOMIC DNA]</scope>
    <source>
        <strain evidence="3">E44_bin92</strain>
    </source>
</reference>